<keyword evidence="2 5" id="KW-0547">Nucleotide-binding</keyword>
<dbReference type="InterPro" id="IPR008271">
    <property type="entry name" value="Ser/Thr_kinase_AS"/>
</dbReference>
<gene>
    <name evidence="9" type="primary">prkC_13</name>
    <name evidence="9" type="ORF">Fuma_02361</name>
</gene>
<dbReference type="Proteomes" id="UP000187735">
    <property type="component" value="Chromosome"/>
</dbReference>
<dbReference type="RefSeq" id="WP_077024326.1">
    <property type="nucleotide sequence ID" value="NZ_CP017641.1"/>
</dbReference>
<dbReference type="AlphaFoldDB" id="A0A1P8WFB2"/>
<dbReference type="EMBL" id="CP017641">
    <property type="protein sequence ID" value="APZ92749.1"/>
    <property type="molecule type" value="Genomic_DNA"/>
</dbReference>
<evidence type="ECO:0000313" key="10">
    <source>
        <dbReference type="Proteomes" id="UP000187735"/>
    </source>
</evidence>
<evidence type="ECO:0000256" key="7">
    <source>
        <dbReference type="SAM" id="Phobius"/>
    </source>
</evidence>
<keyword evidence="7" id="KW-1133">Transmembrane helix</keyword>
<feature type="transmembrane region" description="Helical" evidence="7">
    <location>
        <begin position="371"/>
        <end position="393"/>
    </location>
</feature>
<dbReference type="Gene3D" id="1.10.510.10">
    <property type="entry name" value="Transferase(Phosphotransferase) domain 1"/>
    <property type="match status" value="1"/>
</dbReference>
<keyword evidence="1 9" id="KW-0808">Transferase</keyword>
<evidence type="ECO:0000313" key="9">
    <source>
        <dbReference type="EMBL" id="APZ92749.1"/>
    </source>
</evidence>
<evidence type="ECO:0000256" key="3">
    <source>
        <dbReference type="ARBA" id="ARBA00022777"/>
    </source>
</evidence>
<dbReference type="PROSITE" id="PS00108">
    <property type="entry name" value="PROTEIN_KINASE_ST"/>
    <property type="match status" value="1"/>
</dbReference>
<keyword evidence="10" id="KW-1185">Reference proteome</keyword>
<dbReference type="GO" id="GO:0005524">
    <property type="term" value="F:ATP binding"/>
    <property type="evidence" value="ECO:0007669"/>
    <property type="project" value="UniProtKB-UniRule"/>
</dbReference>
<dbReference type="SMART" id="SM00220">
    <property type="entry name" value="S_TKc"/>
    <property type="match status" value="1"/>
</dbReference>
<keyword evidence="4 5" id="KW-0067">ATP-binding</keyword>
<dbReference type="Pfam" id="PF00069">
    <property type="entry name" value="Pkinase"/>
    <property type="match status" value="1"/>
</dbReference>
<name>A0A1P8WFB2_9PLAN</name>
<dbReference type="GO" id="GO:0004674">
    <property type="term" value="F:protein serine/threonine kinase activity"/>
    <property type="evidence" value="ECO:0007669"/>
    <property type="project" value="UniProtKB-EC"/>
</dbReference>
<feature type="domain" description="Protein kinase" evidence="8">
    <location>
        <begin position="81"/>
        <end position="342"/>
    </location>
</feature>
<proteinExistence type="predicted"/>
<keyword evidence="7" id="KW-0812">Transmembrane</keyword>
<evidence type="ECO:0000256" key="6">
    <source>
        <dbReference type="SAM" id="MobiDB-lite"/>
    </source>
</evidence>
<keyword evidence="3 9" id="KW-0418">Kinase</keyword>
<feature type="compositionally biased region" description="Polar residues" evidence="6">
    <location>
        <begin position="1"/>
        <end position="17"/>
    </location>
</feature>
<accession>A0A1P8WFB2</accession>
<dbReference type="InterPro" id="IPR000719">
    <property type="entry name" value="Prot_kinase_dom"/>
</dbReference>
<feature type="region of interest" description="Disordered" evidence="6">
    <location>
        <begin position="419"/>
        <end position="500"/>
    </location>
</feature>
<feature type="binding site" evidence="5">
    <location>
        <position position="110"/>
    </location>
    <ligand>
        <name>ATP</name>
        <dbReference type="ChEBI" id="CHEBI:30616"/>
    </ligand>
</feature>
<dbReference type="PROSITE" id="PS00107">
    <property type="entry name" value="PROTEIN_KINASE_ATP"/>
    <property type="match status" value="1"/>
</dbReference>
<dbReference type="PANTHER" id="PTHR43289">
    <property type="entry name" value="MITOGEN-ACTIVATED PROTEIN KINASE KINASE KINASE 20-RELATED"/>
    <property type="match status" value="1"/>
</dbReference>
<dbReference type="SUPFAM" id="SSF56112">
    <property type="entry name" value="Protein kinase-like (PK-like)"/>
    <property type="match status" value="1"/>
</dbReference>
<keyword evidence="7" id="KW-0472">Membrane</keyword>
<protein>
    <submittedName>
        <fullName evidence="9">Serine/threonine-protein kinase PrkC</fullName>
        <ecNumber evidence="9">2.7.11.1</ecNumber>
    </submittedName>
</protein>
<reference evidence="9 10" key="1">
    <citation type="journal article" date="2016" name="Front. Microbiol.">
        <title>Fuerstia marisgermanicae gen. nov., sp. nov., an Unusual Member of the Phylum Planctomycetes from the German Wadden Sea.</title>
        <authorList>
            <person name="Kohn T."/>
            <person name="Heuer A."/>
            <person name="Jogler M."/>
            <person name="Vollmers J."/>
            <person name="Boedeker C."/>
            <person name="Bunk B."/>
            <person name="Rast P."/>
            <person name="Borchert D."/>
            <person name="Glockner I."/>
            <person name="Freese H.M."/>
            <person name="Klenk H.P."/>
            <person name="Overmann J."/>
            <person name="Kaster A.K."/>
            <person name="Rohde M."/>
            <person name="Wiegand S."/>
            <person name="Jogler C."/>
        </authorList>
    </citation>
    <scope>NUCLEOTIDE SEQUENCE [LARGE SCALE GENOMIC DNA]</scope>
    <source>
        <strain evidence="9 10">NH11</strain>
    </source>
</reference>
<dbReference type="EC" id="2.7.11.1" evidence="9"/>
<evidence type="ECO:0000256" key="2">
    <source>
        <dbReference type="ARBA" id="ARBA00022741"/>
    </source>
</evidence>
<evidence type="ECO:0000256" key="4">
    <source>
        <dbReference type="ARBA" id="ARBA00022840"/>
    </source>
</evidence>
<dbReference type="Gene3D" id="3.30.200.20">
    <property type="entry name" value="Phosphorylase Kinase, domain 1"/>
    <property type="match status" value="1"/>
</dbReference>
<dbReference type="STRING" id="1891926.Fuma_02361"/>
<feature type="region of interest" description="Disordered" evidence="6">
    <location>
        <begin position="1"/>
        <end position="23"/>
    </location>
</feature>
<dbReference type="InterPro" id="IPR017441">
    <property type="entry name" value="Protein_kinase_ATP_BS"/>
</dbReference>
<dbReference type="CDD" id="cd14014">
    <property type="entry name" value="STKc_PknB_like"/>
    <property type="match status" value="1"/>
</dbReference>
<evidence type="ECO:0000256" key="1">
    <source>
        <dbReference type="ARBA" id="ARBA00022679"/>
    </source>
</evidence>
<dbReference type="InterPro" id="IPR011009">
    <property type="entry name" value="Kinase-like_dom_sf"/>
</dbReference>
<dbReference type="KEGG" id="fmr:Fuma_02361"/>
<dbReference type="OrthoDB" id="6111975at2"/>
<sequence>MTHQSSVELEPTHSTTPDVPLSERPLVADDQNTVVTSASDVGSHFSTEIELNPSAQEIRDRLFAPPGSQNNAERGLRIGHFEVEERIGSGGMGAVFRAVDLELSRYVALKVLHPGIAADPALIARFRNEARACAQLNHDNVARVFFADEHDGIHYIAYEYAEGLTIKEMIVDQGRLSPEETVNYAIQSTLALSHVSAAGIVHRDIKPSNIILTKSGRIKVVDLGLARRDTSDSIGDITVAGTTLGTFDYIAPEQARDPRTADIRSDIYSLGCTVYHMLTGRPPYPEGTALQKLLDHQGKTPPDPRLVFRDIPQELSIVVQKMMNTDPTKRYQDPGQLLADLLGIAGKLGLRSVPAEGIVWRRMAVTRVRELSGALFLTGAVLVLCATALIIHFTSTPPQTAEGELRAIVESILPPNARANSASGPVGNNGDVAAADQSLPPANGPSTNGDDGAEGSNDSPPETVDAGTSKAGAGINMSATAGPDGTIGRDSPAAVPTPPAAKPFRIVRADRTEQRVESLNQAWTEVRSGDEILLDFEGALPTTTSSLARRSTGAAESLTLRAAPGRRPLIEFRGEDSLDQLFYLSNNLNLTIIGVDFRINVSGDSSDEWALFRCIGANQVTLRDCTVDVKNPTTREASVFRFIDAAVDPQEAVETFIELNNVAVRGTCHLAVVAGRTNGSLKVRQSAFALNGSLLKNIGRARQIGSASTGRPGQLSVDLEHTSWVLAQPLIRMRDSEGLSGGDQERDVPTITVTSYSNVFSSLLPDGVLVQSRGNAYLSEMRDLLVWQGSHNLYYQFGVYWDMNSASLDYTPEQYRFERWKRHWKEALSGLEVDVSEFKADLWVNPELINSTSAAGLTKLPVTAFELDKSLFYGNSNSGYKLDEHQSVPGVNTADLPRLLVEEAAPAEANTPEMVSSDDD</sequence>
<dbReference type="PANTHER" id="PTHR43289:SF6">
    <property type="entry name" value="SERINE_THREONINE-PROTEIN KINASE NEKL-3"/>
    <property type="match status" value="1"/>
</dbReference>
<evidence type="ECO:0000259" key="8">
    <source>
        <dbReference type="PROSITE" id="PS50011"/>
    </source>
</evidence>
<organism evidence="9 10">
    <name type="scientific">Fuerstiella marisgermanici</name>
    <dbReference type="NCBI Taxonomy" id="1891926"/>
    <lineage>
        <taxon>Bacteria</taxon>
        <taxon>Pseudomonadati</taxon>
        <taxon>Planctomycetota</taxon>
        <taxon>Planctomycetia</taxon>
        <taxon>Planctomycetales</taxon>
        <taxon>Planctomycetaceae</taxon>
        <taxon>Fuerstiella</taxon>
    </lineage>
</organism>
<evidence type="ECO:0000256" key="5">
    <source>
        <dbReference type="PROSITE-ProRule" id="PRU10141"/>
    </source>
</evidence>
<dbReference type="PROSITE" id="PS50011">
    <property type="entry name" value="PROTEIN_KINASE_DOM"/>
    <property type="match status" value="1"/>
</dbReference>